<organism evidence="2 3">
    <name type="scientific">Cylindrodendrum hubeiense</name>
    <dbReference type="NCBI Taxonomy" id="595255"/>
    <lineage>
        <taxon>Eukaryota</taxon>
        <taxon>Fungi</taxon>
        <taxon>Dikarya</taxon>
        <taxon>Ascomycota</taxon>
        <taxon>Pezizomycotina</taxon>
        <taxon>Sordariomycetes</taxon>
        <taxon>Hypocreomycetidae</taxon>
        <taxon>Hypocreales</taxon>
        <taxon>Nectriaceae</taxon>
        <taxon>Cylindrodendrum</taxon>
    </lineage>
</organism>
<dbReference type="OrthoDB" id="9981319at2759"/>
<protein>
    <recommendedName>
        <fullName evidence="1">Tautomerase cis-CaaD-like domain-containing protein</fullName>
    </recommendedName>
</protein>
<dbReference type="InterPro" id="IPR028116">
    <property type="entry name" value="Cis-CaaD-like"/>
</dbReference>
<name>A0A9P5LJ49_9HYPO</name>
<accession>A0A9P5LJ49</accession>
<evidence type="ECO:0000259" key="1">
    <source>
        <dbReference type="Pfam" id="PF14832"/>
    </source>
</evidence>
<feature type="domain" description="Tautomerase cis-CaaD-like" evidence="1">
    <location>
        <begin position="1"/>
        <end position="137"/>
    </location>
</feature>
<sequence>MPLYEFEHAIRLTVTQRQALASAITDYHALTFNAPRFIVNCRFVDVSQGPLSNTFVGGQPSQINRLFVSLRSGTGRTPAQLQGLSDKLESIWDEVVGKGPREQRLRGIYIKGTLDAAKEGGFHLPMPGHFEQWVKDNTEEFKKLAAAGDPDFIQLVKEIRTRPVFQK</sequence>
<dbReference type="EMBL" id="JAANBB010000046">
    <property type="protein sequence ID" value="KAF7553405.1"/>
    <property type="molecule type" value="Genomic_DNA"/>
</dbReference>
<keyword evidence="3" id="KW-1185">Reference proteome</keyword>
<gene>
    <name evidence="2" type="ORF">G7Z17_g3635</name>
</gene>
<dbReference type="AlphaFoldDB" id="A0A9P5LJ49"/>
<proteinExistence type="predicted"/>
<dbReference type="Pfam" id="PF14832">
    <property type="entry name" value="Tautomerase_3"/>
    <property type="match status" value="1"/>
</dbReference>
<comment type="caution">
    <text evidence="2">The sequence shown here is derived from an EMBL/GenBank/DDBJ whole genome shotgun (WGS) entry which is preliminary data.</text>
</comment>
<dbReference type="InterPro" id="IPR014347">
    <property type="entry name" value="Tautomerase/MIF_sf"/>
</dbReference>
<reference evidence="2" key="1">
    <citation type="submission" date="2020-03" db="EMBL/GenBank/DDBJ databases">
        <title>Draft Genome Sequence of Cylindrodendrum hubeiense.</title>
        <authorList>
            <person name="Buettner E."/>
            <person name="Kellner H."/>
        </authorList>
    </citation>
    <scope>NUCLEOTIDE SEQUENCE</scope>
    <source>
        <strain evidence="2">IHI 201604</strain>
    </source>
</reference>
<dbReference type="Proteomes" id="UP000722485">
    <property type="component" value="Unassembled WGS sequence"/>
</dbReference>
<evidence type="ECO:0000313" key="3">
    <source>
        <dbReference type="Proteomes" id="UP000722485"/>
    </source>
</evidence>
<evidence type="ECO:0000313" key="2">
    <source>
        <dbReference type="EMBL" id="KAF7553405.1"/>
    </source>
</evidence>
<dbReference type="Gene3D" id="3.30.429.10">
    <property type="entry name" value="Macrophage Migration Inhibitory Factor"/>
    <property type="match status" value="1"/>
</dbReference>
<dbReference type="SUPFAM" id="SSF55331">
    <property type="entry name" value="Tautomerase/MIF"/>
    <property type="match status" value="1"/>
</dbReference>